<proteinExistence type="predicted"/>
<accession>A0A0R1JWL8</accession>
<dbReference type="PATRIC" id="fig|1423773.3.peg.1110"/>
<dbReference type="STRING" id="1423773.FD30_GL001082"/>
<dbReference type="GO" id="GO:0009166">
    <property type="term" value="P:nucleotide catabolic process"/>
    <property type="evidence" value="ECO:0007669"/>
    <property type="project" value="InterPro"/>
</dbReference>
<sequence>MTKADGQPLDPQATYRVVINDFLHGNKSFTFQGTKIVGSLASDTEVFVQYVKDMQAAGKPIVAPQANRKVFVKADAAVLGTTLPNAQPAA</sequence>
<dbReference type="EMBL" id="AZDT01000067">
    <property type="protein sequence ID" value="KRK72753.1"/>
    <property type="molecule type" value="Genomic_DNA"/>
</dbReference>
<gene>
    <name evidence="1" type="ORF">FD30_GL001082</name>
</gene>
<reference evidence="1 2" key="1">
    <citation type="journal article" date="2015" name="Genome Announc.">
        <title>Expanding the biotechnology potential of lactobacilli through comparative genomics of 213 strains and associated genera.</title>
        <authorList>
            <person name="Sun Z."/>
            <person name="Harris H.M."/>
            <person name="McCann A."/>
            <person name="Guo C."/>
            <person name="Argimon S."/>
            <person name="Zhang W."/>
            <person name="Yang X."/>
            <person name="Jeffery I.B."/>
            <person name="Cooney J.C."/>
            <person name="Kagawa T.F."/>
            <person name="Liu W."/>
            <person name="Song Y."/>
            <person name="Salvetti E."/>
            <person name="Wrobel A."/>
            <person name="Rasinkangas P."/>
            <person name="Parkhill J."/>
            <person name="Rea M.C."/>
            <person name="O'Sullivan O."/>
            <person name="Ritari J."/>
            <person name="Douillard F.P."/>
            <person name="Paul Ross R."/>
            <person name="Yang R."/>
            <person name="Briner A.E."/>
            <person name="Felis G.E."/>
            <person name="de Vos W.M."/>
            <person name="Barrangou R."/>
            <person name="Klaenhammer T.R."/>
            <person name="Caufield P.W."/>
            <person name="Cui Y."/>
            <person name="Zhang H."/>
            <person name="O'Toole P.W."/>
        </authorList>
    </citation>
    <scope>NUCLEOTIDE SEQUENCE [LARGE SCALE GENOMIC DNA]</scope>
    <source>
        <strain evidence="1 2">DSM 19117</strain>
    </source>
</reference>
<keyword evidence="2" id="KW-1185">Reference proteome</keyword>
<dbReference type="AlphaFoldDB" id="A0A0R1JWL8"/>
<evidence type="ECO:0008006" key="3">
    <source>
        <dbReference type="Google" id="ProtNLM"/>
    </source>
</evidence>
<evidence type="ECO:0000313" key="2">
    <source>
        <dbReference type="Proteomes" id="UP000051162"/>
    </source>
</evidence>
<dbReference type="InterPro" id="IPR036907">
    <property type="entry name" value="5'-Nucleotdase_C_sf"/>
</dbReference>
<dbReference type="SUPFAM" id="SSF55816">
    <property type="entry name" value="5'-nucleotidase (syn. UDP-sugar hydrolase), C-terminal domain"/>
    <property type="match status" value="1"/>
</dbReference>
<organism evidence="1 2">
    <name type="scientific">Levilactobacillus namurensis DSM 19117</name>
    <dbReference type="NCBI Taxonomy" id="1423773"/>
    <lineage>
        <taxon>Bacteria</taxon>
        <taxon>Bacillati</taxon>
        <taxon>Bacillota</taxon>
        <taxon>Bacilli</taxon>
        <taxon>Lactobacillales</taxon>
        <taxon>Lactobacillaceae</taxon>
        <taxon>Levilactobacillus</taxon>
    </lineage>
</organism>
<name>A0A0R1JWL8_9LACO</name>
<dbReference type="Proteomes" id="UP000051162">
    <property type="component" value="Unassembled WGS sequence"/>
</dbReference>
<dbReference type="GO" id="GO:0016787">
    <property type="term" value="F:hydrolase activity"/>
    <property type="evidence" value="ECO:0007669"/>
    <property type="project" value="InterPro"/>
</dbReference>
<dbReference type="Gene3D" id="3.90.780.10">
    <property type="entry name" value="5'-Nucleotidase, C-terminal domain"/>
    <property type="match status" value="1"/>
</dbReference>
<protein>
    <recommendedName>
        <fullName evidence="3">5'-Nucleotidase C-terminal domain-containing protein</fullName>
    </recommendedName>
</protein>
<evidence type="ECO:0000313" key="1">
    <source>
        <dbReference type="EMBL" id="KRK72753.1"/>
    </source>
</evidence>
<comment type="caution">
    <text evidence="1">The sequence shown here is derived from an EMBL/GenBank/DDBJ whole genome shotgun (WGS) entry which is preliminary data.</text>
</comment>